<feature type="compositionally biased region" description="Low complexity" evidence="4">
    <location>
        <begin position="77"/>
        <end position="86"/>
    </location>
</feature>
<keyword evidence="3" id="KW-0175">Coiled coil</keyword>
<feature type="region of interest" description="Disordered" evidence="4">
    <location>
        <begin position="338"/>
        <end position="391"/>
    </location>
</feature>
<dbReference type="InterPro" id="IPR012476">
    <property type="entry name" value="GLE1"/>
</dbReference>
<feature type="compositionally biased region" description="Pro residues" evidence="4">
    <location>
        <begin position="58"/>
        <end position="76"/>
    </location>
</feature>
<evidence type="ECO:0000313" key="5">
    <source>
        <dbReference type="EMBL" id="PAA76393.1"/>
    </source>
</evidence>
<gene>
    <name evidence="5" type="ORF">BOX15_Mlig027814g4</name>
</gene>
<keyword evidence="6" id="KW-1185">Reference proteome</keyword>
<dbReference type="GO" id="GO:0016973">
    <property type="term" value="P:poly(A)+ mRNA export from nucleus"/>
    <property type="evidence" value="ECO:0007669"/>
    <property type="project" value="InterPro"/>
</dbReference>
<feature type="region of interest" description="Disordered" evidence="4">
    <location>
        <begin position="188"/>
        <end position="207"/>
    </location>
</feature>
<name>A0A267FRL4_9PLAT</name>
<feature type="region of interest" description="Disordered" evidence="4">
    <location>
        <begin position="25"/>
        <end position="95"/>
    </location>
</feature>
<evidence type="ECO:0000256" key="4">
    <source>
        <dbReference type="SAM" id="MobiDB-lite"/>
    </source>
</evidence>
<dbReference type="InterPro" id="IPR038506">
    <property type="entry name" value="GLE1-like_sf"/>
</dbReference>
<dbReference type="AlphaFoldDB" id="A0A267FRL4"/>
<feature type="compositionally biased region" description="Polar residues" evidence="4">
    <location>
        <begin position="25"/>
        <end position="34"/>
    </location>
</feature>
<accession>A0A267FRL4</accession>
<dbReference type="GO" id="GO:0005643">
    <property type="term" value="C:nuclear pore"/>
    <property type="evidence" value="ECO:0007669"/>
    <property type="project" value="InterPro"/>
</dbReference>
<evidence type="ECO:0000256" key="2">
    <source>
        <dbReference type="ARBA" id="ARBA00030897"/>
    </source>
</evidence>
<protein>
    <recommendedName>
        <fullName evidence="2">GLE1 RNA export mediator</fullName>
    </recommendedName>
</protein>
<sequence length="783" mass="81833">EPQHRQQRRQCPSIDSILDDAQASRQTLKLSPETTEFARRKYGISNGYAHCRQRQQQPQPPPPPPKSPSPPTPASPPASASSAVAATAERPQSPLQLLRDEAEVAALQAMLTHMRAGVQAGNEIRESLEQQFDRISKSAAAATAASQRSRVDEREANCPELAAIEAAEAAERRAAERGRANLSEAKRLLESLPARPQPPDGADTDEGWRTLSEQFSEARMGLYRLAVQSGLTDCELREARRFYEAAAAAATAAEAAAVAAAEAAAAEAAAAEAAAAEAAAAEAAAAEAAAAEAAAAEAAAAAAPREVKAEEPNSRNDPPAVYVTSALPAAVSAPSAAVPAPSAAVPGPSAAVPGPSAAVPAPSAAVPAPSAAVPGPSAAVPGPSAAVPAPSAAVPGPSAAVPGLSAAVPAPSAAVPAPSAAVPAPSAAVPGPSAAVPAPSAAVPAPSAAVPAQSAPGANNSTDSGWRWRKCREKLATLRAQLTDLINGATPELMTFKMAIQTTLQNRLAQFCASDEPQLMRQRQQQTMLLLLKIFSMEPFVSFYQQRKISSIRSVPNGEQFAMYTYCECLLMQAEDQFSEPAKLRPDEEGADHLFCLRIAQSLAMATAMLCSCSKAFQPMLLSFLLAECPLLLPHPPPPDWEAGRELDDRVMRCRSLGRLYAALFCAPPLMGSFSRPKEFSLNHMWSLAAGLVRLSATGRHSHLLTCATLHSVLEVAGASMWRRYGAQFVKLLRSALKLYDQESYFIDSSAVLLVQYLQFVLAAGFITDLGATSSASQLMSSA</sequence>
<dbReference type="Proteomes" id="UP000215902">
    <property type="component" value="Unassembled WGS sequence"/>
</dbReference>
<reference evidence="5 6" key="1">
    <citation type="submission" date="2017-06" db="EMBL/GenBank/DDBJ databases">
        <title>A platform for efficient transgenesis in Macrostomum lignano, a flatworm model organism for stem cell research.</title>
        <authorList>
            <person name="Berezikov E."/>
        </authorList>
    </citation>
    <scope>NUCLEOTIDE SEQUENCE [LARGE SCALE GENOMIC DNA]</scope>
    <source>
        <strain evidence="5">DV1</strain>
        <tissue evidence="5">Whole organism</tissue>
    </source>
</reference>
<evidence type="ECO:0000256" key="1">
    <source>
        <dbReference type="ARBA" id="ARBA00024680"/>
    </source>
</evidence>
<organism evidence="5 6">
    <name type="scientific">Macrostomum lignano</name>
    <dbReference type="NCBI Taxonomy" id="282301"/>
    <lineage>
        <taxon>Eukaryota</taxon>
        <taxon>Metazoa</taxon>
        <taxon>Spiralia</taxon>
        <taxon>Lophotrochozoa</taxon>
        <taxon>Platyhelminthes</taxon>
        <taxon>Rhabditophora</taxon>
        <taxon>Macrostomorpha</taxon>
        <taxon>Macrostomida</taxon>
        <taxon>Macrostomidae</taxon>
        <taxon>Macrostomum</taxon>
    </lineage>
</organism>
<comment type="caution">
    <text evidence="5">The sequence shown here is derived from an EMBL/GenBank/DDBJ whole genome shotgun (WGS) entry which is preliminary data.</text>
</comment>
<proteinExistence type="predicted"/>
<evidence type="ECO:0000313" key="6">
    <source>
        <dbReference type="Proteomes" id="UP000215902"/>
    </source>
</evidence>
<feature type="coiled-coil region" evidence="3">
    <location>
        <begin position="261"/>
        <end position="301"/>
    </location>
</feature>
<dbReference type="EMBL" id="NIVC01000825">
    <property type="protein sequence ID" value="PAA76393.1"/>
    <property type="molecule type" value="Genomic_DNA"/>
</dbReference>
<evidence type="ECO:0000256" key="3">
    <source>
        <dbReference type="SAM" id="Coils"/>
    </source>
</evidence>
<dbReference type="Pfam" id="PF07817">
    <property type="entry name" value="GLE1"/>
    <property type="match status" value="1"/>
</dbReference>
<dbReference type="Gene3D" id="1.25.40.510">
    <property type="entry name" value="GLE1-like"/>
    <property type="match status" value="1"/>
</dbReference>
<comment type="function">
    <text evidence="1">Required for the export of mRNAs containing poly(A) tails from the nucleus into the cytoplasm. May be involved in the terminal step of the mRNA transport through the nuclear pore complex (NPC).</text>
</comment>
<feature type="non-terminal residue" evidence="5">
    <location>
        <position position="1"/>
    </location>
</feature>